<dbReference type="Proteomes" id="UP000254603">
    <property type="component" value="Unassembled WGS sequence"/>
</dbReference>
<dbReference type="Gene3D" id="3.40.50.1100">
    <property type="match status" value="1"/>
</dbReference>
<dbReference type="AlphaFoldDB" id="A0A378XFS0"/>
<protein>
    <submittedName>
        <fullName evidence="1">D-serine dehydratase</fullName>
    </submittedName>
</protein>
<dbReference type="STRING" id="1122619.GCA_000373745_01862"/>
<dbReference type="EMBL" id="UGSB01000001">
    <property type="protein sequence ID" value="SUA53047.1"/>
    <property type="molecule type" value="Genomic_DNA"/>
</dbReference>
<proteinExistence type="predicted"/>
<accession>A0A378XFS0</accession>
<dbReference type="SUPFAM" id="SSF53686">
    <property type="entry name" value="Tryptophan synthase beta subunit-like PLP-dependent enzymes"/>
    <property type="match status" value="1"/>
</dbReference>
<name>A0A378XFS0_9BURK</name>
<sequence>MSKLRLSINLVLNDELQSAAKPYDTKAITTSMVQTAADGLAVPAASQLAVKEMRPRLSGVVVIGEDNLLRDLYLLKERHNIQLEPSAAAALSGPCAIFNAAEGASYVDNKIN</sequence>
<reference evidence="1 2" key="1">
    <citation type="submission" date="2018-06" db="EMBL/GenBank/DDBJ databases">
        <authorList>
            <consortium name="Pathogen Informatics"/>
            <person name="Doyle S."/>
        </authorList>
    </citation>
    <scope>NUCLEOTIDE SEQUENCE [LARGE SCALE GENOMIC DNA]</scope>
    <source>
        <strain evidence="1 2">NCTC11997</strain>
    </source>
</reference>
<dbReference type="InterPro" id="IPR036052">
    <property type="entry name" value="TrpB-like_PALP_sf"/>
</dbReference>
<dbReference type="RefSeq" id="WP_018575045.1">
    <property type="nucleotide sequence ID" value="NZ_CP065725.1"/>
</dbReference>
<organism evidence="1 2">
    <name type="scientific">Oligella ureolytica</name>
    <dbReference type="NCBI Taxonomy" id="90244"/>
    <lineage>
        <taxon>Bacteria</taxon>
        <taxon>Pseudomonadati</taxon>
        <taxon>Pseudomonadota</taxon>
        <taxon>Betaproteobacteria</taxon>
        <taxon>Burkholderiales</taxon>
        <taxon>Alcaligenaceae</taxon>
        <taxon>Oligella</taxon>
    </lineage>
</organism>
<evidence type="ECO:0000313" key="2">
    <source>
        <dbReference type="Proteomes" id="UP000254603"/>
    </source>
</evidence>
<evidence type="ECO:0000313" key="1">
    <source>
        <dbReference type="EMBL" id="SUA53047.1"/>
    </source>
</evidence>
<gene>
    <name evidence="1" type="ORF">NCTC11997_01012</name>
</gene>